<dbReference type="Proteomes" id="UP000583929">
    <property type="component" value="Unassembled WGS sequence"/>
</dbReference>
<keyword evidence="4" id="KW-1185">Reference proteome</keyword>
<dbReference type="AlphaFoldDB" id="A0A7J6EEF3"/>
<protein>
    <submittedName>
        <fullName evidence="1">Uncharacterized protein</fullName>
    </submittedName>
</protein>
<organism evidence="1 3">
    <name type="scientific">Cannabis sativa</name>
    <name type="common">Hemp</name>
    <name type="synonym">Marijuana</name>
    <dbReference type="NCBI Taxonomy" id="3483"/>
    <lineage>
        <taxon>Eukaryota</taxon>
        <taxon>Viridiplantae</taxon>
        <taxon>Streptophyta</taxon>
        <taxon>Embryophyta</taxon>
        <taxon>Tracheophyta</taxon>
        <taxon>Spermatophyta</taxon>
        <taxon>Magnoliopsida</taxon>
        <taxon>eudicotyledons</taxon>
        <taxon>Gunneridae</taxon>
        <taxon>Pentapetalae</taxon>
        <taxon>rosids</taxon>
        <taxon>fabids</taxon>
        <taxon>Rosales</taxon>
        <taxon>Cannabaceae</taxon>
        <taxon>Cannabis</taxon>
    </lineage>
</organism>
<evidence type="ECO:0000313" key="3">
    <source>
        <dbReference type="Proteomes" id="UP000525078"/>
    </source>
</evidence>
<accession>A0A7J6EEF3</accession>
<evidence type="ECO:0000313" key="2">
    <source>
        <dbReference type="EMBL" id="KAF4396162.1"/>
    </source>
</evidence>
<comment type="caution">
    <text evidence="1">The sequence shown here is derived from an EMBL/GenBank/DDBJ whole genome shotgun (WGS) entry which is preliminary data.</text>
</comment>
<evidence type="ECO:0000313" key="4">
    <source>
        <dbReference type="Proteomes" id="UP000583929"/>
    </source>
</evidence>
<name>A0A7J6EEF3_CANSA</name>
<evidence type="ECO:0000313" key="1">
    <source>
        <dbReference type="EMBL" id="KAF4356724.1"/>
    </source>
</evidence>
<dbReference type="Proteomes" id="UP000525078">
    <property type="component" value="Unassembled WGS sequence"/>
</dbReference>
<dbReference type="EMBL" id="JAATIP010000249">
    <property type="protein sequence ID" value="KAF4356724.1"/>
    <property type="molecule type" value="Genomic_DNA"/>
</dbReference>
<reference evidence="3 4" key="1">
    <citation type="journal article" date="2020" name="bioRxiv">
        <title>Sequence and annotation of 42 cannabis genomes reveals extensive copy number variation in cannabinoid synthesis and pathogen resistance genes.</title>
        <authorList>
            <person name="Mckernan K.J."/>
            <person name="Helbert Y."/>
            <person name="Kane L.T."/>
            <person name="Ebling H."/>
            <person name="Zhang L."/>
            <person name="Liu B."/>
            <person name="Eaton Z."/>
            <person name="Mclaughlin S."/>
            <person name="Kingan S."/>
            <person name="Baybayan P."/>
            <person name="Concepcion G."/>
            <person name="Jordan M."/>
            <person name="Riva A."/>
            <person name="Barbazuk W."/>
            <person name="Harkins T."/>
        </authorList>
    </citation>
    <scope>NUCLEOTIDE SEQUENCE [LARGE SCALE GENOMIC DNA]</scope>
    <source>
        <strain evidence="3 4">cv. Jamaican Lion 4</strain>
        <strain evidence="2">Father</strain>
        <strain evidence="1">Mother</strain>
        <tissue evidence="1">Leaf</tissue>
    </source>
</reference>
<dbReference type="EMBL" id="JAATIQ010000037">
    <property type="protein sequence ID" value="KAF4396162.1"/>
    <property type="molecule type" value="Genomic_DNA"/>
</dbReference>
<sequence>MKRKNVISISNLKPLKFSYSISLSPAPSLLHLQPRRRRLCLPHLSPCVRPSPTQDPISSARRRRVAIKLQALTDQNKNSES</sequence>
<gene>
    <name evidence="1" type="ORF">F8388_010946</name>
    <name evidence="2" type="ORF">G4B88_020799</name>
</gene>
<proteinExistence type="predicted"/>